<proteinExistence type="predicted"/>
<evidence type="ECO:0000313" key="1">
    <source>
        <dbReference type="EMBL" id="JAH89432.1"/>
    </source>
</evidence>
<sequence length="122" mass="14514">MPPRYERRSTCDMYTKSTTQDIQLIHPRCRKLLADKLLVCIQSIKYFHVPRQGTKKRRMANIQMSFRSVPIKRLTHKYSGCALFLQRNRKLPNYPCIRETDDAFHCCLVFQHIVRQAFQLAV</sequence>
<protein>
    <submittedName>
        <fullName evidence="1">Uncharacterized protein</fullName>
    </submittedName>
</protein>
<organism evidence="1">
    <name type="scientific">Anguilla anguilla</name>
    <name type="common">European freshwater eel</name>
    <name type="synonym">Muraena anguilla</name>
    <dbReference type="NCBI Taxonomy" id="7936"/>
    <lineage>
        <taxon>Eukaryota</taxon>
        <taxon>Metazoa</taxon>
        <taxon>Chordata</taxon>
        <taxon>Craniata</taxon>
        <taxon>Vertebrata</taxon>
        <taxon>Euteleostomi</taxon>
        <taxon>Actinopterygii</taxon>
        <taxon>Neopterygii</taxon>
        <taxon>Teleostei</taxon>
        <taxon>Anguilliformes</taxon>
        <taxon>Anguillidae</taxon>
        <taxon>Anguilla</taxon>
    </lineage>
</organism>
<reference evidence="1" key="2">
    <citation type="journal article" date="2015" name="Fish Shellfish Immunol.">
        <title>Early steps in the European eel (Anguilla anguilla)-Vibrio vulnificus interaction in the gills: Role of the RtxA13 toxin.</title>
        <authorList>
            <person name="Callol A."/>
            <person name="Pajuelo D."/>
            <person name="Ebbesson L."/>
            <person name="Teles M."/>
            <person name="MacKenzie S."/>
            <person name="Amaro C."/>
        </authorList>
    </citation>
    <scope>NUCLEOTIDE SEQUENCE</scope>
</reference>
<name>A0A0E9WGF3_ANGAN</name>
<accession>A0A0E9WGF3</accession>
<dbReference type="AlphaFoldDB" id="A0A0E9WGF3"/>
<dbReference type="EMBL" id="GBXM01019145">
    <property type="protein sequence ID" value="JAH89432.1"/>
    <property type="molecule type" value="Transcribed_RNA"/>
</dbReference>
<reference evidence="1" key="1">
    <citation type="submission" date="2014-11" db="EMBL/GenBank/DDBJ databases">
        <authorList>
            <person name="Amaro Gonzalez C."/>
        </authorList>
    </citation>
    <scope>NUCLEOTIDE SEQUENCE</scope>
</reference>